<keyword evidence="5" id="KW-0597">Phosphoprotein</keyword>
<evidence type="ECO:0000256" key="8">
    <source>
        <dbReference type="ARBA" id="ARBA00022737"/>
    </source>
</evidence>
<evidence type="ECO:0000259" key="18">
    <source>
        <dbReference type="PROSITE" id="PS50207"/>
    </source>
</evidence>
<dbReference type="InterPro" id="IPR011029">
    <property type="entry name" value="DEATH-like_dom_sf"/>
</dbReference>
<evidence type="ECO:0000256" key="6">
    <source>
        <dbReference type="ARBA" id="ARBA00022670"/>
    </source>
</evidence>
<name>A0A8C3ALE9_CYCLU</name>
<dbReference type="InterPro" id="IPR001309">
    <property type="entry name" value="Pept_C14_p20"/>
</dbReference>
<dbReference type="SUPFAM" id="SSF52129">
    <property type="entry name" value="Caspase-like"/>
    <property type="match status" value="1"/>
</dbReference>
<dbReference type="GO" id="GO:0006915">
    <property type="term" value="P:apoptotic process"/>
    <property type="evidence" value="ECO:0007669"/>
    <property type="project" value="UniProtKB-KW"/>
</dbReference>
<evidence type="ECO:0000256" key="2">
    <source>
        <dbReference type="ARBA" id="ARBA00004496"/>
    </source>
</evidence>
<evidence type="ECO:0000256" key="15">
    <source>
        <dbReference type="ARBA" id="ARBA00068172"/>
    </source>
</evidence>
<dbReference type="InterPro" id="IPR029030">
    <property type="entry name" value="Caspase-like_dom_sf"/>
</dbReference>
<evidence type="ECO:0000256" key="1">
    <source>
        <dbReference type="ARBA" id="ARBA00004123"/>
    </source>
</evidence>
<dbReference type="FunFam" id="3.40.50.1460:FF:000008">
    <property type="entry name" value="caspase-8 isoform X1"/>
    <property type="match status" value="1"/>
</dbReference>
<dbReference type="GeneTree" id="ENSGT00940000160994"/>
<evidence type="ECO:0000256" key="9">
    <source>
        <dbReference type="ARBA" id="ARBA00022801"/>
    </source>
</evidence>
<dbReference type="Gene3D" id="3.40.50.1460">
    <property type="match status" value="1"/>
</dbReference>
<comment type="subcellular location">
    <subcellularLocation>
        <location evidence="2">Cytoplasm</location>
    </subcellularLocation>
    <subcellularLocation>
        <location evidence="1">Nucleus</location>
    </subcellularLocation>
</comment>
<keyword evidence="4" id="KW-0963">Cytoplasm</keyword>
<comment type="catalytic activity">
    <reaction evidence="13">
        <text>Strict requirement for Asp at position P1 and has a preferred cleavage sequence of (Leu/Asp/Val)-Glu-Thr-Asp-|-(Gly/Ser/Ala).</text>
        <dbReference type="EC" id="3.4.22.61"/>
    </reaction>
</comment>
<dbReference type="GO" id="GO:0032991">
    <property type="term" value="C:protein-containing complex"/>
    <property type="evidence" value="ECO:0007669"/>
    <property type="project" value="UniProtKB-ARBA"/>
</dbReference>
<evidence type="ECO:0000259" key="19">
    <source>
        <dbReference type="PROSITE" id="PS50208"/>
    </source>
</evidence>
<keyword evidence="10" id="KW-0788">Thiol protease</keyword>
<evidence type="ECO:0000256" key="13">
    <source>
        <dbReference type="ARBA" id="ARBA00051626"/>
    </source>
</evidence>
<feature type="domain" description="DED" evidence="17">
    <location>
        <begin position="92"/>
        <end position="159"/>
    </location>
</feature>
<dbReference type="GO" id="GO:0006508">
    <property type="term" value="P:proteolysis"/>
    <property type="evidence" value="ECO:0007669"/>
    <property type="project" value="UniProtKB-KW"/>
</dbReference>
<keyword evidence="6" id="KW-0645">Protease</keyword>
<dbReference type="InterPro" id="IPR015917">
    <property type="entry name" value="Pept_C14A"/>
</dbReference>
<dbReference type="CDD" id="cd08334">
    <property type="entry name" value="DED_Caspase_8_10_r2"/>
    <property type="match status" value="1"/>
</dbReference>
<dbReference type="Pfam" id="PF01335">
    <property type="entry name" value="DED"/>
    <property type="match status" value="2"/>
</dbReference>
<keyword evidence="21" id="KW-1185">Reference proteome</keyword>
<dbReference type="GO" id="GO:0043065">
    <property type="term" value="P:positive regulation of apoptotic process"/>
    <property type="evidence" value="ECO:0007669"/>
    <property type="project" value="UniProtKB-ARBA"/>
</dbReference>
<protein>
    <recommendedName>
        <fullName evidence="15">Caspase-8</fullName>
        <ecNumber evidence="14">3.4.22.61</ecNumber>
    </recommendedName>
</protein>
<sequence>MDFQKLLLDVGKALSKDEVKALSFLCTDILNRNPTCVESAGDLFSRLGDKDHLSAERPYLLTELLIIIQRTRLIRDLGLSDRASETRSLISPYRTLLYNLSEEINDAELKDVKFLLNNYLPRRKLDENVSTLELFLEMEHMELISDNNLNLLETIFQSVCPMLNVKISQFKALQGKRQKNNLFANLTCKNKDGEPSRHRRHGWIYSVSSCFLDLDANVFHGGDDCVALSHQLSGLNTETSPCASLDGHCKCRAALGIYPMTAAKRGICLIVNNYNFNSDSHQKREGTILDEECLDKVFAWLGFVVEIKRDCKSEEMLSVLRELGSRNHSLMDCLVCCILSHGKEGCVFGVDGNHVPIKELTKPFNGLNCTSLADKPKLFFIQACQGTIEQKAVNICTDGPARSDDSIPSDADFLLGMATVPSFVSFRDIKKGTWYIQSLCQNLVQMVPMGSDLVSILTKVNADVSQMTKSVGVRKQMPQPAFSLRKKVVFPIPEAPPPSLPH</sequence>
<keyword evidence="8" id="KW-0677">Repeat</keyword>
<dbReference type="PROSITE" id="PS01122">
    <property type="entry name" value="CASPASE_CYS"/>
    <property type="match status" value="1"/>
</dbReference>
<accession>A0A8C3ALE9</accession>
<dbReference type="AlphaFoldDB" id="A0A8C3ALE9"/>
<dbReference type="FunFam" id="1.10.533.10:FF:000016">
    <property type="entry name" value="CASP8 and FADD-like apoptosis regulator"/>
    <property type="match status" value="1"/>
</dbReference>
<evidence type="ECO:0000259" key="17">
    <source>
        <dbReference type="PROSITE" id="PS50168"/>
    </source>
</evidence>
<evidence type="ECO:0000256" key="5">
    <source>
        <dbReference type="ARBA" id="ARBA00022553"/>
    </source>
</evidence>
<feature type="domain" description="Caspase family p20" evidence="19">
    <location>
        <begin position="264"/>
        <end position="388"/>
    </location>
</feature>
<keyword evidence="7" id="KW-0053">Apoptosis</keyword>
<evidence type="ECO:0000256" key="11">
    <source>
        <dbReference type="ARBA" id="ARBA00023145"/>
    </source>
</evidence>
<dbReference type="InterPro" id="IPR002138">
    <property type="entry name" value="Pept_C14_p10"/>
</dbReference>
<dbReference type="EC" id="3.4.22.61" evidence="14"/>
<evidence type="ECO:0000256" key="3">
    <source>
        <dbReference type="ARBA" id="ARBA00010134"/>
    </source>
</evidence>
<dbReference type="Gene3D" id="1.10.533.10">
    <property type="entry name" value="Death Domain, Fas"/>
    <property type="match status" value="2"/>
</dbReference>
<dbReference type="GO" id="GO:0051604">
    <property type="term" value="P:protein maturation"/>
    <property type="evidence" value="ECO:0007669"/>
    <property type="project" value="UniProtKB-ARBA"/>
</dbReference>
<dbReference type="Proteomes" id="UP000694565">
    <property type="component" value="Unplaced"/>
</dbReference>
<dbReference type="CDD" id="cd00032">
    <property type="entry name" value="CASc"/>
    <property type="match status" value="1"/>
</dbReference>
<evidence type="ECO:0000313" key="21">
    <source>
        <dbReference type="Proteomes" id="UP000694565"/>
    </source>
</evidence>
<dbReference type="PROSITE" id="PS50208">
    <property type="entry name" value="CASPASE_P20"/>
    <property type="match status" value="1"/>
</dbReference>
<evidence type="ECO:0000256" key="16">
    <source>
        <dbReference type="RuleBase" id="RU003971"/>
    </source>
</evidence>
<dbReference type="InterPro" id="IPR016129">
    <property type="entry name" value="Caspase_his_AS"/>
</dbReference>
<dbReference type="PRINTS" id="PR00376">
    <property type="entry name" value="IL1BCENZYME"/>
</dbReference>
<dbReference type="SUPFAM" id="SSF47986">
    <property type="entry name" value="DEATH domain"/>
    <property type="match status" value="2"/>
</dbReference>
<evidence type="ECO:0000256" key="12">
    <source>
        <dbReference type="ARBA" id="ARBA00023242"/>
    </source>
</evidence>
<dbReference type="GO" id="GO:0005886">
    <property type="term" value="C:plasma membrane"/>
    <property type="evidence" value="ECO:0007669"/>
    <property type="project" value="UniProtKB-ARBA"/>
</dbReference>
<feature type="domain" description="DED" evidence="17">
    <location>
        <begin position="2"/>
        <end position="79"/>
    </location>
</feature>
<dbReference type="PANTHER" id="PTHR48169">
    <property type="entry name" value="DED DOMAIN-CONTAINING PROTEIN"/>
    <property type="match status" value="1"/>
</dbReference>
<dbReference type="PROSITE" id="PS01121">
    <property type="entry name" value="CASPASE_HIS"/>
    <property type="match status" value="1"/>
</dbReference>
<dbReference type="InterPro" id="IPR001875">
    <property type="entry name" value="DED_dom"/>
</dbReference>
<dbReference type="GO" id="GO:0004197">
    <property type="term" value="F:cysteine-type endopeptidase activity"/>
    <property type="evidence" value="ECO:0007669"/>
    <property type="project" value="InterPro"/>
</dbReference>
<evidence type="ECO:0000256" key="10">
    <source>
        <dbReference type="ARBA" id="ARBA00022807"/>
    </source>
</evidence>
<reference evidence="20" key="1">
    <citation type="submission" date="2025-08" db="UniProtKB">
        <authorList>
            <consortium name="Ensembl"/>
        </authorList>
    </citation>
    <scope>IDENTIFICATION</scope>
</reference>
<keyword evidence="11" id="KW-0865">Zymogen</keyword>
<keyword evidence="9" id="KW-0378">Hydrolase</keyword>
<dbReference type="SMART" id="SM00031">
    <property type="entry name" value="DED"/>
    <property type="match status" value="2"/>
</dbReference>
<dbReference type="PROSITE" id="PS50207">
    <property type="entry name" value="CASPASE_P10"/>
    <property type="match status" value="1"/>
</dbReference>
<dbReference type="GO" id="GO:0005737">
    <property type="term" value="C:cytoplasm"/>
    <property type="evidence" value="ECO:0007669"/>
    <property type="project" value="UniProtKB-SubCell"/>
</dbReference>
<dbReference type="CDD" id="cd08792">
    <property type="entry name" value="DED_Caspase_8_10_r1"/>
    <property type="match status" value="1"/>
</dbReference>
<proteinExistence type="inferred from homology"/>
<dbReference type="Pfam" id="PF00656">
    <property type="entry name" value="Peptidase_C14"/>
    <property type="match status" value="1"/>
</dbReference>
<organism evidence="20 21">
    <name type="scientific">Cyclopterus lumpus</name>
    <name type="common">Lumpsucker</name>
    <dbReference type="NCBI Taxonomy" id="8103"/>
    <lineage>
        <taxon>Eukaryota</taxon>
        <taxon>Metazoa</taxon>
        <taxon>Chordata</taxon>
        <taxon>Craniata</taxon>
        <taxon>Vertebrata</taxon>
        <taxon>Euteleostomi</taxon>
        <taxon>Actinopterygii</taxon>
        <taxon>Neopterygii</taxon>
        <taxon>Teleostei</taxon>
        <taxon>Neoteleostei</taxon>
        <taxon>Acanthomorphata</taxon>
        <taxon>Eupercaria</taxon>
        <taxon>Perciformes</taxon>
        <taxon>Cottioidei</taxon>
        <taxon>Cottales</taxon>
        <taxon>Cyclopteridae</taxon>
        <taxon>Cyclopterus</taxon>
    </lineage>
</organism>
<evidence type="ECO:0000256" key="14">
    <source>
        <dbReference type="ARBA" id="ARBA00066479"/>
    </source>
</evidence>
<comment type="similarity">
    <text evidence="3 16">Belongs to the peptidase C14A family.</text>
</comment>
<evidence type="ECO:0000256" key="7">
    <source>
        <dbReference type="ARBA" id="ARBA00022703"/>
    </source>
</evidence>
<keyword evidence="12" id="KW-0539">Nucleus</keyword>
<dbReference type="InterPro" id="IPR033139">
    <property type="entry name" value="Caspase_cys_AS"/>
</dbReference>
<dbReference type="GO" id="GO:0005634">
    <property type="term" value="C:nucleus"/>
    <property type="evidence" value="ECO:0007669"/>
    <property type="project" value="UniProtKB-SubCell"/>
</dbReference>
<dbReference type="SMART" id="SM00115">
    <property type="entry name" value="CASc"/>
    <property type="match status" value="1"/>
</dbReference>
<feature type="domain" description="Caspase family p10" evidence="18">
    <location>
        <begin position="403"/>
        <end position="490"/>
    </location>
</feature>
<reference evidence="20" key="2">
    <citation type="submission" date="2025-09" db="UniProtKB">
        <authorList>
            <consortium name="Ensembl"/>
        </authorList>
    </citation>
    <scope>IDENTIFICATION</scope>
</reference>
<evidence type="ECO:0000256" key="4">
    <source>
        <dbReference type="ARBA" id="ARBA00022490"/>
    </source>
</evidence>
<evidence type="ECO:0000313" key="20">
    <source>
        <dbReference type="Ensembl" id="ENSCLMP00005043720.1"/>
    </source>
</evidence>
<dbReference type="PANTHER" id="PTHR48169:SF7">
    <property type="entry name" value="CASPASE 10"/>
    <property type="match status" value="1"/>
</dbReference>
<dbReference type="InterPro" id="IPR011600">
    <property type="entry name" value="Pept_C14_caspase"/>
</dbReference>
<dbReference type="PROSITE" id="PS50168">
    <property type="entry name" value="DED"/>
    <property type="match status" value="2"/>
</dbReference>
<dbReference type="Ensembl" id="ENSCLMT00005045276.1">
    <property type="protein sequence ID" value="ENSCLMP00005043720.1"/>
    <property type="gene ID" value="ENSCLMG00005020302.1"/>
</dbReference>